<evidence type="ECO:0000256" key="3">
    <source>
        <dbReference type="ARBA" id="ARBA00023163"/>
    </source>
</evidence>
<organism evidence="7 8">
    <name type="scientific">Tersicoccus solisilvae</name>
    <dbReference type="NCBI Taxonomy" id="1882339"/>
    <lineage>
        <taxon>Bacteria</taxon>
        <taxon>Bacillati</taxon>
        <taxon>Actinomycetota</taxon>
        <taxon>Actinomycetes</taxon>
        <taxon>Micrococcales</taxon>
        <taxon>Micrococcaceae</taxon>
        <taxon>Tersicoccus</taxon>
    </lineage>
</organism>
<dbReference type="PANTHER" id="PTHR30055:SF234">
    <property type="entry name" value="HTH-TYPE TRANSCRIPTIONAL REGULATOR BETI"/>
    <property type="match status" value="1"/>
</dbReference>
<keyword evidence="8" id="KW-1185">Reference proteome</keyword>
<evidence type="ECO:0000259" key="6">
    <source>
        <dbReference type="PROSITE" id="PS50977"/>
    </source>
</evidence>
<dbReference type="PROSITE" id="PS50977">
    <property type="entry name" value="HTH_TETR_2"/>
    <property type="match status" value="1"/>
</dbReference>
<dbReference type="InterPro" id="IPR050109">
    <property type="entry name" value="HTH-type_TetR-like_transc_reg"/>
</dbReference>
<comment type="caution">
    <text evidence="7">The sequence shown here is derived from an EMBL/GenBank/DDBJ whole genome shotgun (WGS) entry which is preliminary data.</text>
</comment>
<evidence type="ECO:0000256" key="2">
    <source>
        <dbReference type="ARBA" id="ARBA00023125"/>
    </source>
</evidence>
<dbReference type="Gene3D" id="1.10.357.10">
    <property type="entry name" value="Tetracycline Repressor, domain 2"/>
    <property type="match status" value="1"/>
</dbReference>
<dbReference type="InterPro" id="IPR009057">
    <property type="entry name" value="Homeodomain-like_sf"/>
</dbReference>
<name>A0ABQ1P0W3_9MICC</name>
<evidence type="ECO:0000313" key="8">
    <source>
        <dbReference type="Proteomes" id="UP000597761"/>
    </source>
</evidence>
<proteinExistence type="predicted"/>
<dbReference type="SUPFAM" id="SSF46689">
    <property type="entry name" value="Homeodomain-like"/>
    <property type="match status" value="1"/>
</dbReference>
<feature type="domain" description="HTH tetR-type" evidence="6">
    <location>
        <begin position="64"/>
        <end position="123"/>
    </location>
</feature>
<accession>A0ABQ1P0W3</accession>
<dbReference type="Pfam" id="PF00440">
    <property type="entry name" value="TetR_N"/>
    <property type="match status" value="1"/>
</dbReference>
<gene>
    <name evidence="7" type="ORF">GCM10011512_13930</name>
</gene>
<evidence type="ECO:0000256" key="5">
    <source>
        <dbReference type="SAM" id="MobiDB-lite"/>
    </source>
</evidence>
<keyword evidence="1" id="KW-0805">Transcription regulation</keyword>
<keyword evidence="2 4" id="KW-0238">DNA-binding</keyword>
<sequence length="275" mass="29609">MLVGRVAGVGVLVASWGMTNSLLASTWLPVPSVPDTLGTVNSTGLRQVTAEPDGRSRRWRAHRTARRVELVRLARRAVHRLGPDASMDDIAAAAGTSKSVFYRYFGDKAGLQQAVAERVLGRLEQELHEAAASARSPLDGVHGMVHAYLQLAAASPHVYAFVTAGPTAGAHIHHFFSAVSTLMSEPMRRYLEGRRTAPDASPVLAYWPTAAIGLVRNAGEQWLATAEGPDKPDLDDFADLLTGWLLDGVMTHPGTRSFPTAPRPAPDSPTTKEHR</sequence>
<dbReference type="EMBL" id="BMJI01000006">
    <property type="protein sequence ID" value="GGC88198.1"/>
    <property type="molecule type" value="Genomic_DNA"/>
</dbReference>
<reference evidence="8" key="1">
    <citation type="journal article" date="2019" name="Int. J. Syst. Evol. Microbiol.">
        <title>The Global Catalogue of Microorganisms (GCM) 10K type strain sequencing project: providing services to taxonomists for standard genome sequencing and annotation.</title>
        <authorList>
            <consortium name="The Broad Institute Genomics Platform"/>
            <consortium name="The Broad Institute Genome Sequencing Center for Infectious Disease"/>
            <person name="Wu L."/>
            <person name="Ma J."/>
        </authorList>
    </citation>
    <scope>NUCLEOTIDE SEQUENCE [LARGE SCALE GENOMIC DNA]</scope>
    <source>
        <strain evidence="8">CGMCC 1.15480</strain>
    </source>
</reference>
<evidence type="ECO:0000256" key="1">
    <source>
        <dbReference type="ARBA" id="ARBA00023015"/>
    </source>
</evidence>
<dbReference type="PANTHER" id="PTHR30055">
    <property type="entry name" value="HTH-TYPE TRANSCRIPTIONAL REGULATOR RUTR"/>
    <property type="match status" value="1"/>
</dbReference>
<evidence type="ECO:0000313" key="7">
    <source>
        <dbReference type="EMBL" id="GGC88198.1"/>
    </source>
</evidence>
<feature type="region of interest" description="Disordered" evidence="5">
    <location>
        <begin position="253"/>
        <end position="275"/>
    </location>
</feature>
<protein>
    <recommendedName>
        <fullName evidence="6">HTH tetR-type domain-containing protein</fullName>
    </recommendedName>
</protein>
<feature type="DNA-binding region" description="H-T-H motif" evidence="4">
    <location>
        <begin position="86"/>
        <end position="105"/>
    </location>
</feature>
<keyword evidence="3" id="KW-0804">Transcription</keyword>
<dbReference type="Proteomes" id="UP000597761">
    <property type="component" value="Unassembled WGS sequence"/>
</dbReference>
<dbReference type="InterPro" id="IPR001647">
    <property type="entry name" value="HTH_TetR"/>
</dbReference>
<evidence type="ECO:0000256" key="4">
    <source>
        <dbReference type="PROSITE-ProRule" id="PRU00335"/>
    </source>
</evidence>